<protein>
    <recommendedName>
        <fullName evidence="2">4Fe-4S Wbl-type domain-containing protein</fullName>
    </recommendedName>
</protein>
<dbReference type="Pfam" id="PF02467">
    <property type="entry name" value="Whib"/>
    <property type="match status" value="1"/>
</dbReference>
<dbReference type="RefSeq" id="WP_179820233.1">
    <property type="nucleotide sequence ID" value="NZ_JACCCO010000001.1"/>
</dbReference>
<dbReference type="EMBL" id="JACCCO010000001">
    <property type="protein sequence ID" value="NYF40458.1"/>
    <property type="molecule type" value="Genomic_DNA"/>
</dbReference>
<reference evidence="3 4" key="1">
    <citation type="submission" date="2020-07" db="EMBL/GenBank/DDBJ databases">
        <title>Sequencing the genomes of 1000 actinobacteria strains.</title>
        <authorList>
            <person name="Klenk H.-P."/>
        </authorList>
    </citation>
    <scope>NUCLEOTIDE SEQUENCE [LARGE SCALE GENOMIC DNA]</scope>
    <source>
        <strain evidence="3 4">DSM 45763</strain>
    </source>
</reference>
<dbReference type="InterPro" id="IPR034768">
    <property type="entry name" value="4FE4S_WBL"/>
</dbReference>
<proteinExistence type="predicted"/>
<dbReference type="Proteomes" id="UP000576393">
    <property type="component" value="Unassembled WGS sequence"/>
</dbReference>
<dbReference type="PROSITE" id="PS51674">
    <property type="entry name" value="4FE4S_WBL"/>
    <property type="match status" value="1"/>
</dbReference>
<gene>
    <name evidence="3" type="ORF">HDA43_002617</name>
</gene>
<evidence type="ECO:0000313" key="4">
    <source>
        <dbReference type="Proteomes" id="UP000576393"/>
    </source>
</evidence>
<feature type="domain" description="4Fe-4S Wbl-type" evidence="2">
    <location>
        <begin position="39"/>
        <end position="103"/>
    </location>
</feature>
<sequence length="115" mass="12317">MSHSSTRAQHGLTWLPPGTASTQELNPADAWNVLAEAGECRYDRDLHAGPDHPESEEERAARVQVAREVCGPCPVRALCLAYALTVRPATGVWATHTAEEIGHLADVLPALAEVA</sequence>
<feature type="region of interest" description="Disordered" evidence="1">
    <location>
        <begin position="1"/>
        <end position="23"/>
    </location>
</feature>
<evidence type="ECO:0000256" key="1">
    <source>
        <dbReference type="SAM" id="MobiDB-lite"/>
    </source>
</evidence>
<organism evidence="3 4">
    <name type="scientific">Streptosporangium sandarakinum</name>
    <dbReference type="NCBI Taxonomy" id="1260955"/>
    <lineage>
        <taxon>Bacteria</taxon>
        <taxon>Bacillati</taxon>
        <taxon>Actinomycetota</taxon>
        <taxon>Actinomycetes</taxon>
        <taxon>Streptosporangiales</taxon>
        <taxon>Streptosporangiaceae</taxon>
        <taxon>Streptosporangium</taxon>
    </lineage>
</organism>
<evidence type="ECO:0000259" key="2">
    <source>
        <dbReference type="PROSITE" id="PS51674"/>
    </source>
</evidence>
<keyword evidence="4" id="KW-1185">Reference proteome</keyword>
<comment type="caution">
    <text evidence="3">The sequence shown here is derived from an EMBL/GenBank/DDBJ whole genome shotgun (WGS) entry which is preliminary data.</text>
</comment>
<evidence type="ECO:0000313" key="3">
    <source>
        <dbReference type="EMBL" id="NYF40458.1"/>
    </source>
</evidence>
<name>A0A852UYC4_9ACTN</name>
<accession>A0A852UYC4</accession>
<dbReference type="AlphaFoldDB" id="A0A852UYC4"/>